<sequence length="564" mass="60743">MADRENHNEEGNPLSVIHSAGTKRGQESFDGPASKRAHVDGEDSKWIGGLISLIWYNDRIIFTTDNLAVKILIPSAAVGAIIGKGGEAMRNLKNDHQCRVQMSKSSETYPGRLKFHSNFHIVLKGFKDYLTAGWLLGTNSTRRILTLTGTSERICLVKGRVQNVIGVIDVILQKIREKCEGSTSSDAFDHKGVSRGNEVKIVMPNTSAGMVIGKSGANIKDIRETYGCQIQVGLRALRKVLKSEVFPKAGSAEAQNSLERIVTLAHEDHSQLIQATARVLEKVVADPHHTSEINKEDFGGKGGGVRTTNTSFTSAAGFTNGGTSGTYNSGSSGFASQTYGYQPSQQQAIKFNPMSGLGNQELLSFLDNLQSTLRSSGFNEASVAEVMQAMQVLAKYNIMGLGLGLGVAAMAQMRSAQETTSQMPSNHGVAGFGDQGGYAGGDQHPSVNLLLVEVLRSGSGAAANGENFASSIMVERRISNEAIELEVPDTVVGAVLGPKARTLQEIQLYSGCKVQVYKREAKPNLPTGTRLISLAGEEKCMRMCRLMIERVVNEAQDRRVGIRP</sequence>
<evidence type="ECO:0000259" key="4">
    <source>
        <dbReference type="SMART" id="SM00322"/>
    </source>
</evidence>
<feature type="domain" description="K Homology" evidence="4">
    <location>
        <begin position="65"/>
        <end position="166"/>
    </location>
</feature>
<evidence type="ECO:0000313" key="5">
    <source>
        <dbReference type="EMBL" id="VDM56070.1"/>
    </source>
</evidence>
<evidence type="ECO:0000256" key="1">
    <source>
        <dbReference type="ARBA" id="ARBA00022737"/>
    </source>
</evidence>
<accession>A0A0R3PJ78</accession>
<feature type="domain" description="K Homology" evidence="4">
    <location>
        <begin position="195"/>
        <end position="284"/>
    </location>
</feature>
<protein>
    <submittedName>
        <fullName evidence="7">KH domain-containing protein</fullName>
    </submittedName>
</protein>
<evidence type="ECO:0000313" key="7">
    <source>
        <dbReference type="WBParaSite" id="ACOC_0000448401-mRNA-1"/>
    </source>
</evidence>
<dbReference type="AlphaFoldDB" id="A0A0R3PJ78"/>
<reference evidence="5 6" key="2">
    <citation type="submission" date="2018-11" db="EMBL/GenBank/DDBJ databases">
        <authorList>
            <consortium name="Pathogen Informatics"/>
        </authorList>
    </citation>
    <scope>NUCLEOTIDE SEQUENCE [LARGE SCALE GENOMIC DNA]</scope>
    <source>
        <strain evidence="5 6">Costa Rica</strain>
    </source>
</reference>
<dbReference type="SUPFAM" id="SSF54791">
    <property type="entry name" value="Eukaryotic type KH-domain (KH-domain type I)"/>
    <property type="match status" value="3"/>
</dbReference>
<name>A0A0R3PJ78_ANGCS</name>
<dbReference type="Proteomes" id="UP000267027">
    <property type="component" value="Unassembled WGS sequence"/>
</dbReference>
<dbReference type="SMART" id="SM00322">
    <property type="entry name" value="KH"/>
    <property type="match status" value="3"/>
</dbReference>
<dbReference type="STRING" id="334426.A0A0R3PJ78"/>
<dbReference type="Pfam" id="PF00013">
    <property type="entry name" value="KH_1"/>
    <property type="match status" value="3"/>
</dbReference>
<gene>
    <name evidence="5" type="ORF">ACOC_LOCUS4485</name>
</gene>
<dbReference type="Gene3D" id="3.30.1370.10">
    <property type="entry name" value="K Homology domain, type 1"/>
    <property type="match status" value="3"/>
</dbReference>
<keyword evidence="6" id="KW-1185">Reference proteome</keyword>
<dbReference type="InterPro" id="IPR036612">
    <property type="entry name" value="KH_dom_type_1_sf"/>
</dbReference>
<reference evidence="7" key="1">
    <citation type="submission" date="2017-02" db="UniProtKB">
        <authorList>
            <consortium name="WormBaseParasite"/>
        </authorList>
    </citation>
    <scope>IDENTIFICATION</scope>
</reference>
<organism evidence="7">
    <name type="scientific">Angiostrongylus costaricensis</name>
    <name type="common">Nematode worm</name>
    <dbReference type="NCBI Taxonomy" id="334426"/>
    <lineage>
        <taxon>Eukaryota</taxon>
        <taxon>Metazoa</taxon>
        <taxon>Ecdysozoa</taxon>
        <taxon>Nematoda</taxon>
        <taxon>Chromadorea</taxon>
        <taxon>Rhabditida</taxon>
        <taxon>Rhabditina</taxon>
        <taxon>Rhabditomorpha</taxon>
        <taxon>Strongyloidea</taxon>
        <taxon>Metastrongylidae</taxon>
        <taxon>Angiostrongylus</taxon>
    </lineage>
</organism>
<evidence type="ECO:0000256" key="3">
    <source>
        <dbReference type="SAM" id="MobiDB-lite"/>
    </source>
</evidence>
<evidence type="ECO:0000256" key="2">
    <source>
        <dbReference type="PROSITE-ProRule" id="PRU00117"/>
    </source>
</evidence>
<dbReference type="PROSITE" id="PS50084">
    <property type="entry name" value="KH_TYPE_1"/>
    <property type="match status" value="3"/>
</dbReference>
<feature type="region of interest" description="Disordered" evidence="3">
    <location>
        <begin position="1"/>
        <end position="39"/>
    </location>
</feature>
<dbReference type="OMA" id="HMESVPP"/>
<proteinExistence type="predicted"/>
<feature type="domain" description="K Homology" evidence="4">
    <location>
        <begin position="479"/>
        <end position="553"/>
    </location>
</feature>
<keyword evidence="2" id="KW-0694">RNA-binding</keyword>
<dbReference type="WBParaSite" id="ACOC_0000448401-mRNA-1">
    <property type="protein sequence ID" value="ACOC_0000448401-mRNA-1"/>
    <property type="gene ID" value="ACOC_0000448401"/>
</dbReference>
<dbReference type="EMBL" id="UYYA01003817">
    <property type="protein sequence ID" value="VDM56070.1"/>
    <property type="molecule type" value="Genomic_DNA"/>
</dbReference>
<feature type="compositionally biased region" description="Basic and acidic residues" evidence="3">
    <location>
        <begin position="1"/>
        <end position="10"/>
    </location>
</feature>
<dbReference type="OrthoDB" id="441329at2759"/>
<dbReference type="InterPro" id="IPR004087">
    <property type="entry name" value="KH_dom"/>
</dbReference>
<dbReference type="GO" id="GO:0003723">
    <property type="term" value="F:RNA binding"/>
    <property type="evidence" value="ECO:0007669"/>
    <property type="project" value="UniProtKB-UniRule"/>
</dbReference>
<dbReference type="InterPro" id="IPR004088">
    <property type="entry name" value="KH_dom_type_1"/>
</dbReference>
<evidence type="ECO:0000313" key="6">
    <source>
        <dbReference type="Proteomes" id="UP000267027"/>
    </source>
</evidence>
<dbReference type="PANTHER" id="PTHR10288">
    <property type="entry name" value="KH DOMAIN CONTAINING RNA BINDING PROTEIN"/>
    <property type="match status" value="1"/>
</dbReference>
<keyword evidence="1" id="KW-0677">Repeat</keyword>